<dbReference type="RefSeq" id="WP_071484022.1">
    <property type="nucleotide sequence ID" value="NZ_FNTS01000002.1"/>
</dbReference>
<comment type="caution">
    <text evidence="6">The sequence shown here is derived from an EMBL/GenBank/DDBJ whole genome shotgun (WGS) entry which is preliminary data.</text>
</comment>
<evidence type="ECO:0000256" key="3">
    <source>
        <dbReference type="ARBA" id="ARBA00022927"/>
    </source>
</evidence>
<reference evidence="6 8" key="1">
    <citation type="submission" date="2016-08" db="EMBL/GenBank/DDBJ databases">
        <title>Draft genome sequence of Pseudomonas costantinii LMG 22119, type strain isolated from cultivated mushroom (Agaricus bisporus) sporophores.</title>
        <authorList>
            <person name="Tambong J.T."/>
        </authorList>
    </citation>
    <scope>NUCLEOTIDE SEQUENCE [LARGE SCALE GENOMIC DNA]</scope>
    <source>
        <strain evidence="6 8">LMG 22119</strain>
    </source>
</reference>
<evidence type="ECO:0000256" key="1">
    <source>
        <dbReference type="ARBA" id="ARBA00022729"/>
    </source>
</evidence>
<evidence type="ECO:0000313" key="6">
    <source>
        <dbReference type="EMBL" id="OIN53355.1"/>
    </source>
</evidence>
<keyword evidence="1 4" id="KW-0732">Signal</keyword>
<dbReference type="GO" id="GO:0015833">
    <property type="term" value="P:peptide transport"/>
    <property type="evidence" value="ECO:0007669"/>
    <property type="project" value="UniProtKB-KW"/>
</dbReference>
<evidence type="ECO:0000313" key="8">
    <source>
        <dbReference type="Proteomes" id="UP000181661"/>
    </source>
</evidence>
<protein>
    <submittedName>
        <fullName evidence="6">ABC transporter substrate-binding protein</fullName>
    </submittedName>
    <submittedName>
        <fullName evidence="7">Microcin C transport system substrate-binding protein</fullName>
    </submittedName>
</protein>
<dbReference type="PANTHER" id="PTHR30290">
    <property type="entry name" value="PERIPLASMIC BINDING COMPONENT OF ABC TRANSPORTER"/>
    <property type="match status" value="1"/>
</dbReference>
<dbReference type="CDD" id="cd08497">
    <property type="entry name" value="MbnE-like"/>
    <property type="match status" value="1"/>
</dbReference>
<dbReference type="InterPro" id="IPR030678">
    <property type="entry name" value="Peptide/Ni-bd"/>
</dbReference>
<evidence type="ECO:0000313" key="7">
    <source>
        <dbReference type="EMBL" id="SEE51274.1"/>
    </source>
</evidence>
<dbReference type="Gene3D" id="3.10.105.10">
    <property type="entry name" value="Dipeptide-binding Protein, Domain 3"/>
    <property type="match status" value="1"/>
</dbReference>
<dbReference type="EMBL" id="FNTS01000002">
    <property type="protein sequence ID" value="SEE51274.1"/>
    <property type="molecule type" value="Genomic_DNA"/>
</dbReference>
<name>A0A1S2V4Q7_9PSED</name>
<accession>A0A1S2V4Q7</accession>
<keyword evidence="2" id="KW-0571">Peptide transport</keyword>
<dbReference type="Proteomes" id="UP000182179">
    <property type="component" value="Unassembled WGS sequence"/>
</dbReference>
<dbReference type="Gene3D" id="3.40.190.10">
    <property type="entry name" value="Periplasmic binding protein-like II"/>
    <property type="match status" value="1"/>
</dbReference>
<dbReference type="SUPFAM" id="SSF53850">
    <property type="entry name" value="Periplasmic binding protein-like II"/>
    <property type="match status" value="1"/>
</dbReference>
<keyword evidence="3" id="KW-0653">Protein transport</keyword>
<dbReference type="GO" id="GO:0030288">
    <property type="term" value="C:outer membrane-bounded periplasmic space"/>
    <property type="evidence" value="ECO:0007669"/>
    <property type="project" value="TreeGrafter"/>
</dbReference>
<dbReference type="AlphaFoldDB" id="A0A1S2V4Q7"/>
<feature type="domain" description="Solute-binding protein family 5" evidence="5">
    <location>
        <begin position="109"/>
        <end position="516"/>
    </location>
</feature>
<dbReference type="InterPro" id="IPR000914">
    <property type="entry name" value="SBP_5_dom"/>
</dbReference>
<dbReference type="InterPro" id="IPR039424">
    <property type="entry name" value="SBP_5"/>
</dbReference>
<dbReference type="PIRSF" id="PIRSF002741">
    <property type="entry name" value="MppA"/>
    <property type="match status" value="1"/>
</dbReference>
<evidence type="ECO:0000259" key="5">
    <source>
        <dbReference type="Pfam" id="PF00496"/>
    </source>
</evidence>
<dbReference type="Proteomes" id="UP000181661">
    <property type="component" value="Unassembled WGS sequence"/>
</dbReference>
<evidence type="ECO:0000256" key="4">
    <source>
        <dbReference type="SAM" id="SignalP"/>
    </source>
</evidence>
<feature type="chain" id="PRO_5010309875" evidence="4">
    <location>
        <begin position="30"/>
        <end position="624"/>
    </location>
</feature>
<dbReference type="GO" id="GO:0043190">
    <property type="term" value="C:ATP-binding cassette (ABC) transporter complex"/>
    <property type="evidence" value="ECO:0007669"/>
    <property type="project" value="InterPro"/>
</dbReference>
<keyword evidence="3" id="KW-0813">Transport</keyword>
<dbReference type="PANTHER" id="PTHR30290:SF64">
    <property type="entry name" value="ABC TRANSPORTER PERIPLASMIC BINDING PROTEIN"/>
    <property type="match status" value="1"/>
</dbReference>
<dbReference type="GO" id="GO:0042884">
    <property type="term" value="P:microcin transport"/>
    <property type="evidence" value="ECO:0007669"/>
    <property type="project" value="TreeGrafter"/>
</dbReference>
<dbReference type="GO" id="GO:1904680">
    <property type="term" value="F:peptide transmembrane transporter activity"/>
    <property type="evidence" value="ECO:0007669"/>
    <property type="project" value="TreeGrafter"/>
</dbReference>
<evidence type="ECO:0000256" key="2">
    <source>
        <dbReference type="ARBA" id="ARBA00022856"/>
    </source>
</evidence>
<dbReference type="GO" id="GO:0015031">
    <property type="term" value="P:protein transport"/>
    <property type="evidence" value="ECO:0007669"/>
    <property type="project" value="UniProtKB-KW"/>
</dbReference>
<dbReference type="OrthoDB" id="9803988at2"/>
<evidence type="ECO:0000313" key="9">
    <source>
        <dbReference type="Proteomes" id="UP000182179"/>
    </source>
</evidence>
<dbReference type="EMBL" id="MDDR01000020">
    <property type="protein sequence ID" value="OIN53355.1"/>
    <property type="molecule type" value="Genomic_DNA"/>
</dbReference>
<gene>
    <name evidence="6" type="ORF">BFL40_11065</name>
    <name evidence="7" type="ORF">SAMN04515675_5964</name>
</gene>
<organism evidence="6 8">
    <name type="scientific">Pseudomonas costantinii</name>
    <dbReference type="NCBI Taxonomy" id="168469"/>
    <lineage>
        <taxon>Bacteria</taxon>
        <taxon>Pseudomonadati</taxon>
        <taxon>Pseudomonadota</taxon>
        <taxon>Gammaproteobacteria</taxon>
        <taxon>Pseudomonadales</taxon>
        <taxon>Pseudomonadaceae</taxon>
        <taxon>Pseudomonas</taxon>
    </lineage>
</organism>
<sequence>MRLDFFTSCSSTLLSSALALLLVSSAVIAAPQTYLTVYGEPAKYPAGFTHFDYANPNAPKGGSLRRSAIEIGRFDHVLPYIDKGIGVSQVDGWLYAPLAQRSLDEPYTVYGLVAEKMERSDDGLSLRFYLNPKARFADGKPITAEDVRYSFDLLMTQGSLRFRTLFADVKHVDVESERQVRFDFSSNENRTLPLDIATLPVFPEHWWKTRDFANGGGYEAPLGSGPYKISKIDSGSTITFTRDPDWWGKDLPVSRGLYNFNHLSLEYFGDTEVARQVLRGGAYDFNREFSATGYSIGYNGPALDDGRLQRDHLAKEMPQPAQGYVFNVQKPMFKDRRVRQALAMLWDFEWANRQMMRNLYIRQQSFFSNSPLAASQLPTKAELEILEPLRGKVPDEVFTQVFKAPVTDGSGMIRDKQLQALALLQEAGWKPEGDKLVNAEGEPLEFTFLNTQPGLERLLLPYKRNLAQIGITLNIRRIDSSQYVNRMMARDYDMIVVGFPVTTSPGLELYNYFGSAAAFDPGANNYMVLKDPAVDTLIKGLVKANTQAQMLTYAHALDRVLQWNYLWIPNYYPPGTSAAWWNRFGRPAIEAKNDEALETWWEISPAPLTNEQMNAELKKRGGAR</sequence>
<keyword evidence="9" id="KW-1185">Reference proteome</keyword>
<feature type="signal peptide" evidence="4">
    <location>
        <begin position="1"/>
        <end position="29"/>
    </location>
</feature>
<proteinExistence type="predicted"/>
<reference evidence="7 9" key="2">
    <citation type="submission" date="2016-10" db="EMBL/GenBank/DDBJ databases">
        <authorList>
            <person name="Varghese N."/>
            <person name="Submissions S."/>
        </authorList>
    </citation>
    <scope>NUCLEOTIDE SEQUENCE [LARGE SCALE GENOMIC DNA]</scope>
    <source>
        <strain evidence="7 9">BS2773</strain>
    </source>
</reference>
<dbReference type="Pfam" id="PF00496">
    <property type="entry name" value="SBP_bac_5"/>
    <property type="match status" value="1"/>
</dbReference>